<protein>
    <recommendedName>
        <fullName evidence="5">Phosphoenolpyruvate--glycerone phosphotransferase</fullName>
    </recommendedName>
</protein>
<dbReference type="GO" id="GO:0047324">
    <property type="term" value="F:phosphoenolpyruvate-glycerone phosphotransferase activity"/>
    <property type="evidence" value="ECO:0007669"/>
    <property type="project" value="InterPro"/>
</dbReference>
<dbReference type="GO" id="GO:0016020">
    <property type="term" value="C:membrane"/>
    <property type="evidence" value="ECO:0007669"/>
    <property type="project" value="InterPro"/>
</dbReference>
<accession>A0A2P2BYW6</accession>
<feature type="domain" description="PTS EIIA type-4" evidence="2">
    <location>
        <begin position="1"/>
        <end position="131"/>
    </location>
</feature>
<dbReference type="NCBIfam" id="TIGR01003">
    <property type="entry name" value="PTS_HPr_family"/>
    <property type="match status" value="1"/>
</dbReference>
<dbReference type="CDD" id="cd00367">
    <property type="entry name" value="PTS-HPr_like"/>
    <property type="match status" value="1"/>
</dbReference>
<dbReference type="Gene3D" id="3.40.50.510">
    <property type="entry name" value="Phosphotransferase system, mannose-type IIA component"/>
    <property type="match status" value="1"/>
</dbReference>
<dbReference type="PROSITE" id="PS51096">
    <property type="entry name" value="PTS_EIIA_TYPE_4"/>
    <property type="match status" value="1"/>
</dbReference>
<dbReference type="PANTHER" id="PTHR38594:SF1">
    <property type="entry name" value="PEP-DEPENDENT DIHYDROXYACETONE KINASE, PHOSPHORYL DONOR SUBUNIT DHAM"/>
    <property type="match status" value="1"/>
</dbReference>
<reference evidence="4" key="1">
    <citation type="submission" date="2015-08" db="EMBL/GenBank/DDBJ databases">
        <authorList>
            <person name="Babu N.S."/>
            <person name="Beckwith C.J."/>
            <person name="Beseler K.G."/>
            <person name="Brison A."/>
            <person name="Carone J.V."/>
            <person name="Caskin T.P."/>
            <person name="Diamond M."/>
            <person name="Durham M.E."/>
            <person name="Foxe J.M."/>
            <person name="Go M."/>
            <person name="Henderson B.A."/>
            <person name="Jones I.B."/>
            <person name="McGettigan J.A."/>
            <person name="Micheletti S.J."/>
            <person name="Nasrallah M.E."/>
            <person name="Ortiz D."/>
            <person name="Piller C.R."/>
            <person name="Privatt S.R."/>
            <person name="Schneider S.L."/>
            <person name="Sharp S."/>
            <person name="Smith T.C."/>
            <person name="Stanton J.D."/>
            <person name="Ullery H.E."/>
            <person name="Wilson R.J."/>
            <person name="Serrano M.G."/>
            <person name="Buck G."/>
            <person name="Lee V."/>
            <person name="Wang Y."/>
            <person name="Carvalho R."/>
            <person name="Voegtly L."/>
            <person name="Shi R."/>
            <person name="Duckworth R."/>
            <person name="Johnson A."/>
            <person name="Loviza R."/>
            <person name="Walstead R."/>
            <person name="Shah Z."/>
            <person name="Kiflezghi M."/>
            <person name="Wade K."/>
            <person name="Ball S.L."/>
            <person name="Bradley K.W."/>
            <person name="Asai D.J."/>
            <person name="Bowman C.A."/>
            <person name="Russell D.A."/>
            <person name="Pope W.H."/>
            <person name="Jacobs-Sera D."/>
            <person name="Hendrix R.W."/>
            <person name="Hatfull G.F."/>
        </authorList>
    </citation>
    <scope>NUCLEOTIDE SEQUENCE</scope>
</reference>
<dbReference type="PANTHER" id="PTHR38594">
    <property type="entry name" value="PEP-DEPENDENT DIHYDROXYACETONE KINASE, PHOSPHORYL DONOR SUBUNIT DHAM"/>
    <property type="match status" value="1"/>
</dbReference>
<proteinExistence type="predicted"/>
<dbReference type="PROSITE" id="PS00369">
    <property type="entry name" value="PTS_HPR_HIS"/>
    <property type="match status" value="1"/>
</dbReference>
<dbReference type="InterPro" id="IPR004701">
    <property type="entry name" value="PTS_EIIA_man-typ"/>
</dbReference>
<evidence type="ECO:0000313" key="4">
    <source>
        <dbReference type="EMBL" id="CUR54950.1"/>
    </source>
</evidence>
<dbReference type="SUPFAM" id="SSF53062">
    <property type="entry name" value="PTS system fructose IIA component-like"/>
    <property type="match status" value="1"/>
</dbReference>
<organism evidence="4">
    <name type="scientific">metagenome</name>
    <dbReference type="NCBI Taxonomy" id="256318"/>
    <lineage>
        <taxon>unclassified sequences</taxon>
        <taxon>metagenomes</taxon>
    </lineage>
</organism>
<dbReference type="GO" id="GO:0009401">
    <property type="term" value="P:phosphoenolpyruvate-dependent sugar phosphotransferase system"/>
    <property type="evidence" value="ECO:0007669"/>
    <property type="project" value="InterPro"/>
</dbReference>
<dbReference type="Pfam" id="PF03610">
    <property type="entry name" value="EIIA-man"/>
    <property type="match status" value="1"/>
</dbReference>
<evidence type="ECO:0008006" key="5">
    <source>
        <dbReference type="Google" id="ProtNLM"/>
    </source>
</evidence>
<evidence type="ECO:0000259" key="2">
    <source>
        <dbReference type="PROSITE" id="PS51096"/>
    </source>
</evidence>
<dbReference type="SUPFAM" id="SSF55594">
    <property type="entry name" value="HPr-like"/>
    <property type="match status" value="1"/>
</dbReference>
<dbReference type="EMBL" id="CZKA01000015">
    <property type="protein sequence ID" value="CUR54950.1"/>
    <property type="molecule type" value="Genomic_DNA"/>
</dbReference>
<dbReference type="AlphaFoldDB" id="A0A2P2BYW6"/>
<gene>
    <name evidence="4" type="ORF">NOCA2220141</name>
</gene>
<dbReference type="InterPro" id="IPR039643">
    <property type="entry name" value="DhaM"/>
</dbReference>
<dbReference type="PROSITE" id="PS51350">
    <property type="entry name" value="PTS_HPR_DOM"/>
    <property type="match status" value="1"/>
</dbReference>
<dbReference type="InterPro" id="IPR001020">
    <property type="entry name" value="PTS_HPr_His_P_site"/>
</dbReference>
<dbReference type="PRINTS" id="PR00107">
    <property type="entry name" value="PHOSPHOCPHPR"/>
</dbReference>
<dbReference type="InterPro" id="IPR000032">
    <property type="entry name" value="HPr-like"/>
</dbReference>
<evidence type="ECO:0000256" key="1">
    <source>
        <dbReference type="ARBA" id="ARBA00022679"/>
    </source>
</evidence>
<dbReference type="InterPro" id="IPR035895">
    <property type="entry name" value="HPr-like_sf"/>
</dbReference>
<name>A0A2P2BYW6_9ZZZZ</name>
<dbReference type="Gene3D" id="3.30.1340.10">
    <property type="entry name" value="HPr-like"/>
    <property type="match status" value="1"/>
</dbReference>
<evidence type="ECO:0000259" key="3">
    <source>
        <dbReference type="PROSITE" id="PS51350"/>
    </source>
</evidence>
<feature type="domain" description="HPr" evidence="3">
    <location>
        <begin position="148"/>
        <end position="235"/>
    </location>
</feature>
<dbReference type="InterPro" id="IPR036662">
    <property type="entry name" value="PTS_EIIA_man-typ_sf"/>
</dbReference>
<dbReference type="GO" id="GO:0019563">
    <property type="term" value="P:glycerol catabolic process"/>
    <property type="evidence" value="ECO:0007669"/>
    <property type="project" value="InterPro"/>
</dbReference>
<sequence length="235" mass="23259">MIGIVLVSHSPALARAAVELAAQMIPTGGPTIEVAAGAGGALGTDATQVAQALTRAATPDGVLVLMDLGSALLSAELALELVALPDLEVRLSSAPMIEGLVAAVVRAAGGADLETVAREAESSLVPKQQALCHPPSEVGAGQPAADAEESVTLTLINPAGLHARPAAQLASAFGQLEAEVVVESAGGRADGSSMLEILTLGAGQDTDITVSASGPDAHLAVETARTLVSQGFGEL</sequence>
<keyword evidence="1" id="KW-0808">Transferase</keyword>
<dbReference type="Pfam" id="PF00381">
    <property type="entry name" value="PTS-HPr"/>
    <property type="match status" value="1"/>
</dbReference>